<sequence>MNKKYLNSTLIVLLVIIWGAVFYKYFGDNKRSSESVDTINPLAFNEQHYLVIKDTFLLKLTDRDPFKVSRDIKKKSIKPSAKKNKKVVKPVIKKNMVWPTITYHGFVKGESRNTRLILLKIANKLYRKREKETVSDIILEKAYKDSLIVSLNNNSKTIIKTR</sequence>
<keyword evidence="1" id="KW-0472">Membrane</keyword>
<gene>
    <name evidence="2" type="ORF">Q4Q35_04190</name>
</gene>
<name>A0ABT8W791_9FLAO</name>
<evidence type="ECO:0000313" key="3">
    <source>
        <dbReference type="Proteomes" id="UP001176883"/>
    </source>
</evidence>
<dbReference type="Proteomes" id="UP001176883">
    <property type="component" value="Unassembled WGS sequence"/>
</dbReference>
<feature type="transmembrane region" description="Helical" evidence="1">
    <location>
        <begin position="6"/>
        <end position="26"/>
    </location>
</feature>
<dbReference type="EMBL" id="JAUOEK010000056">
    <property type="protein sequence ID" value="MDO5968999.1"/>
    <property type="molecule type" value="Genomic_DNA"/>
</dbReference>
<keyword evidence="3" id="KW-1185">Reference proteome</keyword>
<dbReference type="RefSeq" id="WP_303276687.1">
    <property type="nucleotide sequence ID" value="NZ_JAUOEK010000056.1"/>
</dbReference>
<protein>
    <submittedName>
        <fullName evidence="2">Uncharacterized protein</fullName>
    </submittedName>
</protein>
<evidence type="ECO:0000313" key="2">
    <source>
        <dbReference type="EMBL" id="MDO5968999.1"/>
    </source>
</evidence>
<accession>A0ABT8W791</accession>
<keyword evidence="1" id="KW-0812">Transmembrane</keyword>
<keyword evidence="1" id="KW-1133">Transmembrane helix</keyword>
<reference evidence="2" key="1">
    <citation type="submission" date="2023-07" db="EMBL/GenBank/DDBJ databases">
        <title>Two novel species in the genus Flavivirga.</title>
        <authorList>
            <person name="Kwon K."/>
        </authorList>
    </citation>
    <scope>NUCLEOTIDE SEQUENCE</scope>
    <source>
        <strain evidence="2">KCTC 52353</strain>
    </source>
</reference>
<comment type="caution">
    <text evidence="2">The sequence shown here is derived from an EMBL/GenBank/DDBJ whole genome shotgun (WGS) entry which is preliminary data.</text>
</comment>
<organism evidence="2 3">
    <name type="scientific">Flavivirga aquimarina</name>
    <dbReference type="NCBI Taxonomy" id="2027862"/>
    <lineage>
        <taxon>Bacteria</taxon>
        <taxon>Pseudomonadati</taxon>
        <taxon>Bacteroidota</taxon>
        <taxon>Flavobacteriia</taxon>
        <taxon>Flavobacteriales</taxon>
        <taxon>Flavobacteriaceae</taxon>
        <taxon>Flavivirga</taxon>
    </lineage>
</organism>
<proteinExistence type="predicted"/>
<evidence type="ECO:0000256" key="1">
    <source>
        <dbReference type="SAM" id="Phobius"/>
    </source>
</evidence>